<reference evidence="2 3" key="1">
    <citation type="journal article" date="2003" name="J. Bacteriol.">
        <title>Complete genome sequence of the ammonia-oxidizing bacterium and obligate chemolithoautotroph Nitrosomonas europaea.</title>
        <authorList>
            <person name="Chain P."/>
            <person name="Lamerdin J."/>
            <person name="Larimer F."/>
            <person name="Regala W."/>
            <person name="Land M."/>
            <person name="Hauser L."/>
            <person name="Hooper A."/>
            <person name="Klotz M."/>
            <person name="Norton J."/>
            <person name="Sayavedra-Soto L."/>
            <person name="Arciero D."/>
            <person name="Hommes N."/>
            <person name="Whittaker M."/>
            <person name="Arp D."/>
        </authorList>
    </citation>
    <scope>NUCLEOTIDE SEQUENCE [LARGE SCALE GENOMIC DNA]</scope>
    <source>
        <strain evidence="3">ATCC 19718 / CIP 103999 / KCTC 2705 / NBRC 14298</strain>
    </source>
</reference>
<sequence length="79" mass="8933">MERGMTMSTIERLYKLSSTLPPAALAELLDFAEFLHQKNMLPQPDEPFRLIDMAGGLEHSACFAGEPLAVQEALRREWD</sequence>
<dbReference type="EMBL" id="AL954747">
    <property type="protein sequence ID" value="CAD86086.1"/>
    <property type="molecule type" value="Genomic_DNA"/>
</dbReference>
<dbReference type="KEGG" id="neu:NE2175"/>
<feature type="domain" description="DUF2281" evidence="1">
    <location>
        <begin position="12"/>
        <end position="72"/>
    </location>
</feature>
<evidence type="ECO:0000313" key="3">
    <source>
        <dbReference type="Proteomes" id="UP000001416"/>
    </source>
</evidence>
<dbReference type="InterPro" id="IPR018739">
    <property type="entry name" value="DUF2281"/>
</dbReference>
<dbReference type="HOGENOM" id="CLU_2681009_0_0_4"/>
<evidence type="ECO:0000259" key="1">
    <source>
        <dbReference type="Pfam" id="PF10047"/>
    </source>
</evidence>
<name>Q82SX1_NITEU</name>
<keyword evidence="3" id="KW-1185">Reference proteome</keyword>
<dbReference type="Proteomes" id="UP000001416">
    <property type="component" value="Chromosome"/>
</dbReference>
<organism evidence="2 3">
    <name type="scientific">Nitrosomonas europaea (strain ATCC 19718 / CIP 103999 / KCTC 2705 / NBRC 14298)</name>
    <dbReference type="NCBI Taxonomy" id="228410"/>
    <lineage>
        <taxon>Bacteria</taxon>
        <taxon>Pseudomonadati</taxon>
        <taxon>Pseudomonadota</taxon>
        <taxon>Betaproteobacteria</taxon>
        <taxon>Nitrosomonadales</taxon>
        <taxon>Nitrosomonadaceae</taxon>
        <taxon>Nitrosomonas</taxon>
    </lineage>
</organism>
<dbReference type="Pfam" id="PF10047">
    <property type="entry name" value="DUF2281"/>
    <property type="match status" value="1"/>
</dbReference>
<protein>
    <recommendedName>
        <fullName evidence="1">DUF2281 domain-containing protein</fullName>
    </recommendedName>
</protein>
<dbReference type="STRING" id="228410.NE2175"/>
<proteinExistence type="predicted"/>
<dbReference type="eggNOG" id="ENOG502ZUDQ">
    <property type="taxonomic scope" value="Bacteria"/>
</dbReference>
<accession>Q82SX1</accession>
<evidence type="ECO:0000313" key="2">
    <source>
        <dbReference type="EMBL" id="CAD86086.1"/>
    </source>
</evidence>
<dbReference type="AlphaFoldDB" id="Q82SX1"/>
<gene>
    <name evidence="2" type="ordered locus">NE2175</name>
</gene>